<evidence type="ECO:0000313" key="1">
    <source>
        <dbReference type="EMBL" id="CRZ26131.1"/>
    </source>
</evidence>
<gene>
    <name evidence="1" type="primary">Bm11103</name>
    <name evidence="1" type="ORF">BM_Bm11103</name>
</gene>
<protein>
    <submittedName>
        <fullName evidence="1">Bm11103</fullName>
    </submittedName>
</protein>
<dbReference type="AlphaFoldDB" id="A0A0H5SCR3"/>
<name>A0A0H5SCR3_BRUMA</name>
<reference evidence="1" key="1">
    <citation type="journal article" date="2007" name="Science">
        <title>Draft genome of the filarial nematode parasite Brugia malayi.</title>
        <authorList>
            <person name="Ghedin E."/>
            <person name="Wang S."/>
            <person name="Spiro D."/>
            <person name="Caler E."/>
            <person name="Zhao Q."/>
            <person name="Crabtree J."/>
            <person name="Allen J.E."/>
            <person name="Delcher A.L."/>
            <person name="Guiliano D.B."/>
            <person name="Miranda-Saavedra D."/>
            <person name="Angiuoli S.V."/>
            <person name="Creasy T."/>
            <person name="Amedeo P."/>
            <person name="Haas B."/>
            <person name="El-Sayed N.M."/>
            <person name="Wortman J.R."/>
            <person name="Feldblyum T."/>
            <person name="Tallon L."/>
            <person name="Schatz M."/>
            <person name="Shumway M."/>
            <person name="Koo H."/>
            <person name="Salzberg S.L."/>
            <person name="Schobel S."/>
            <person name="Pertea M."/>
            <person name="Pop M."/>
            <person name="White O."/>
            <person name="Barton G.J."/>
            <person name="Carlow C.K."/>
            <person name="Crawford M.J."/>
            <person name="Daub J."/>
            <person name="Dimmic M.W."/>
            <person name="Estes C.F."/>
            <person name="Foster J.M."/>
            <person name="Ganatra M."/>
            <person name="Gregory W.F."/>
            <person name="Johnson N.M."/>
            <person name="Jin J."/>
            <person name="Komuniecki R."/>
            <person name="Korf I."/>
            <person name="Kumar S."/>
            <person name="Laney S."/>
            <person name="Li B.W."/>
            <person name="Li W."/>
            <person name="Lindblom T.H."/>
            <person name="Lustigman S."/>
            <person name="Ma D."/>
            <person name="Maina C.V."/>
            <person name="Martin D.M."/>
            <person name="McCarter J.P."/>
            <person name="McReynolds L."/>
            <person name="Mitreva M."/>
            <person name="Nutman T.B."/>
            <person name="Parkinson J."/>
            <person name="Peregrin-Alvarez J.M."/>
            <person name="Poole C."/>
            <person name="Ren Q."/>
            <person name="Saunders L."/>
            <person name="Sluder A.E."/>
            <person name="Smith K."/>
            <person name="Stanke M."/>
            <person name="Unnasch T.R."/>
            <person name="Ware J."/>
            <person name="Wei A.D."/>
            <person name="Weil G."/>
            <person name="Williams D.J."/>
            <person name="Zhang Y."/>
            <person name="Williams S.A."/>
            <person name="Fraser-Liggett C."/>
            <person name="Slatko B."/>
            <person name="Blaxter M.L."/>
            <person name="Scott A.L."/>
        </authorList>
    </citation>
    <scope>NUCLEOTIDE SEQUENCE</scope>
    <source>
        <strain evidence="1">FR3</strain>
    </source>
</reference>
<sequence>MICHTNPVSIIFDSELTFQLIEKSTIIDCVKKSTEFDNNGQIFEWNYDVQWKLIVTRLTICLTIPICHTNPVSIIFDSELTFQLIEKSTIIDCVKKSTEFDNNGQIFEW</sequence>
<proteinExistence type="predicted"/>
<accession>A0A0H5SCR3</accession>
<organism evidence="1">
    <name type="scientific">Brugia malayi</name>
    <name type="common">Filarial nematode worm</name>
    <dbReference type="NCBI Taxonomy" id="6279"/>
    <lineage>
        <taxon>Eukaryota</taxon>
        <taxon>Metazoa</taxon>
        <taxon>Ecdysozoa</taxon>
        <taxon>Nematoda</taxon>
        <taxon>Chromadorea</taxon>
        <taxon>Rhabditida</taxon>
        <taxon>Spirurina</taxon>
        <taxon>Spiruromorpha</taxon>
        <taxon>Filarioidea</taxon>
        <taxon>Onchocercidae</taxon>
        <taxon>Brugia</taxon>
    </lineage>
</organism>
<dbReference type="EMBL" id="LN857022">
    <property type="protein sequence ID" value="CRZ26131.1"/>
    <property type="molecule type" value="Genomic_DNA"/>
</dbReference>
<reference evidence="1" key="2">
    <citation type="submission" date="2012-12" db="EMBL/GenBank/DDBJ databases">
        <authorList>
            <person name="Gao Y.W."/>
            <person name="Fan S.T."/>
            <person name="Sun H.T."/>
            <person name="Wang Z."/>
            <person name="Gao X.L."/>
            <person name="Li Y.G."/>
            <person name="Wang T.C."/>
            <person name="Zhang K."/>
            <person name="Xu W.W."/>
            <person name="Yu Z.J."/>
            <person name="Xia X.Z."/>
        </authorList>
    </citation>
    <scope>NUCLEOTIDE SEQUENCE</scope>
    <source>
        <strain evidence="1">FR3</strain>
    </source>
</reference>